<dbReference type="KEGG" id="fit:Fi14EGH31_25080"/>
<dbReference type="AlphaFoldDB" id="A0A2T3FYH1"/>
<sequence length="128" mass="15081">MDLITQIQGIGYSFVYGIIFTFVYHFIYSHLIKIKIKFIYFIMQGCFGIIFAAIYFIGLLKINEGILRAYFLVSVLAGYVVYQNLMHEKMYIVIVKINQKLTRLFKPVRFVFLKFDGIIGSIKKRVKR</sequence>
<accession>A0A2T3FYH1</accession>
<keyword evidence="1" id="KW-0812">Transmembrane</keyword>
<dbReference type="NCBIfam" id="TIGR02893">
    <property type="entry name" value="spore_yabQ"/>
    <property type="match status" value="1"/>
</dbReference>
<keyword evidence="4" id="KW-1185">Reference proteome</keyword>
<feature type="transmembrane region" description="Helical" evidence="1">
    <location>
        <begin position="6"/>
        <end position="26"/>
    </location>
</feature>
<name>A0A2T3FYH1_9FIRM</name>
<organism evidence="3 4">
    <name type="scientific">Faecalibacillus intestinalis</name>
    <dbReference type="NCBI Taxonomy" id="1982626"/>
    <lineage>
        <taxon>Bacteria</taxon>
        <taxon>Bacillati</taxon>
        <taxon>Bacillota</taxon>
        <taxon>Erysipelotrichia</taxon>
        <taxon>Erysipelotrichales</taxon>
        <taxon>Coprobacillaceae</taxon>
        <taxon>Faecalibacillus</taxon>
    </lineage>
</organism>
<feature type="transmembrane region" description="Helical" evidence="1">
    <location>
        <begin position="38"/>
        <end position="59"/>
    </location>
</feature>
<evidence type="ECO:0000313" key="5">
    <source>
        <dbReference type="Proteomes" id="UP000593842"/>
    </source>
</evidence>
<dbReference type="Proteomes" id="UP000240974">
    <property type="component" value="Unassembled WGS sequence"/>
</dbReference>
<reference evidence="2" key="2">
    <citation type="journal article" date="2020" name="Microbiol. Resour. Announc.">
        <title>Complete Genome Sequence of Faecalibacillus intestinalis JCM 34082, Isolated from Feces from a Healthy Japanese Female.</title>
        <authorList>
            <person name="Sakamoto M."/>
            <person name="Ikeyama N."/>
            <person name="Toyoda A."/>
            <person name="Murakami T."/>
            <person name="Mori H."/>
            <person name="Ohkuma M."/>
        </authorList>
    </citation>
    <scope>NUCLEOTIDE SEQUENCE</scope>
    <source>
        <strain evidence="2">14EGH31</strain>
    </source>
</reference>
<evidence type="ECO:0000313" key="2">
    <source>
        <dbReference type="EMBL" id="BCL58796.1"/>
    </source>
</evidence>
<evidence type="ECO:0008006" key="6">
    <source>
        <dbReference type="Google" id="ProtNLM"/>
    </source>
</evidence>
<gene>
    <name evidence="3" type="ORF">C7U54_09065</name>
    <name evidence="2" type="ORF">Fi14EGH31_25080</name>
</gene>
<proteinExistence type="predicted"/>
<dbReference type="Pfam" id="PF09578">
    <property type="entry name" value="Spore_YabQ"/>
    <property type="match status" value="1"/>
</dbReference>
<protein>
    <recommendedName>
        <fullName evidence="6">Spore cortex biosynthesis protein YabQ</fullName>
    </recommendedName>
</protein>
<dbReference type="RefSeq" id="WP_022002645.1">
    <property type="nucleotide sequence ID" value="NZ_AP024085.1"/>
</dbReference>
<feature type="transmembrane region" description="Helical" evidence="1">
    <location>
        <begin position="65"/>
        <end position="82"/>
    </location>
</feature>
<evidence type="ECO:0000313" key="4">
    <source>
        <dbReference type="Proteomes" id="UP000240974"/>
    </source>
</evidence>
<evidence type="ECO:0000256" key="1">
    <source>
        <dbReference type="SAM" id="Phobius"/>
    </source>
</evidence>
<dbReference type="GeneID" id="70580950"/>
<dbReference type="EMBL" id="PYLQ01000012">
    <property type="protein sequence ID" value="PST40293.1"/>
    <property type="molecule type" value="Genomic_DNA"/>
</dbReference>
<evidence type="ECO:0000313" key="3">
    <source>
        <dbReference type="EMBL" id="PST40293.1"/>
    </source>
</evidence>
<dbReference type="Proteomes" id="UP000593842">
    <property type="component" value="Chromosome"/>
</dbReference>
<reference evidence="3 4" key="1">
    <citation type="journal article" date="2019" name="Int. J. Syst. Evol. Microbiol.">
        <title>Faecalibacillus intestinalis gen. nov., sp. nov. and Faecalibacillus faecis sp. nov., isolated from human faeces.</title>
        <authorList>
            <person name="Seo B."/>
            <person name="Jeon K."/>
            <person name="Baek I."/>
            <person name="Lee Y.M."/>
            <person name="Baek K."/>
            <person name="Ko G."/>
        </authorList>
    </citation>
    <scope>NUCLEOTIDE SEQUENCE [LARGE SCALE GENOMIC DNA]</scope>
    <source>
        <strain evidence="3 4">SNUG30099</strain>
    </source>
</reference>
<dbReference type="InterPro" id="IPR019074">
    <property type="entry name" value="YabQ"/>
</dbReference>
<reference evidence="5" key="3">
    <citation type="submission" date="2020-09" db="EMBL/GenBank/DDBJ databases">
        <title>Complete genome sequencing of Faecalibacillus intestinalis strain 14EGH31.</title>
        <authorList>
            <person name="Sakamoto M."/>
            <person name="Murakami T."/>
            <person name="Mori H."/>
        </authorList>
    </citation>
    <scope>NUCLEOTIDE SEQUENCE [LARGE SCALE GENOMIC DNA]</scope>
    <source>
        <strain evidence="5">14EGH31</strain>
    </source>
</reference>
<keyword evidence="1" id="KW-0472">Membrane</keyword>
<keyword evidence="1" id="KW-1133">Transmembrane helix</keyword>
<dbReference type="EMBL" id="AP024085">
    <property type="protein sequence ID" value="BCL58796.1"/>
    <property type="molecule type" value="Genomic_DNA"/>
</dbReference>